<protein>
    <recommendedName>
        <fullName evidence="1">Bul1 C-terminal domain-containing protein</fullName>
    </recommendedName>
</protein>
<dbReference type="OrthoDB" id="2283785at2759"/>
<organism evidence="2 3">
    <name type="scientific">Trichomonascus ciferrii</name>
    <dbReference type="NCBI Taxonomy" id="44093"/>
    <lineage>
        <taxon>Eukaryota</taxon>
        <taxon>Fungi</taxon>
        <taxon>Dikarya</taxon>
        <taxon>Ascomycota</taxon>
        <taxon>Saccharomycotina</taxon>
        <taxon>Dipodascomycetes</taxon>
        <taxon>Dipodascales</taxon>
        <taxon>Trichomonascaceae</taxon>
        <taxon>Trichomonascus</taxon>
        <taxon>Trichomonascus ciferrii complex</taxon>
    </lineage>
</organism>
<gene>
    <name evidence="2" type="ORF">TRICI_003842</name>
</gene>
<dbReference type="InterPro" id="IPR014752">
    <property type="entry name" value="Arrestin-like_C"/>
</dbReference>
<evidence type="ECO:0000313" key="2">
    <source>
        <dbReference type="EMBL" id="KAA8911357.1"/>
    </source>
</evidence>
<reference evidence="2" key="1">
    <citation type="journal article" date="2019" name="G3 (Bethesda)">
        <title>Genome Assemblies of Two Rare Opportunistic Yeast Pathogens: Diutina rugosa (syn. Candida rugosa) and Trichomonascus ciferrii (syn. Candida ciferrii).</title>
        <authorList>
            <person name="Mixao V."/>
            <person name="Saus E."/>
            <person name="Hansen A.P."/>
            <person name="Lass-Florl C."/>
            <person name="Gabaldon T."/>
        </authorList>
    </citation>
    <scope>NUCLEOTIDE SEQUENCE</scope>
    <source>
        <strain evidence="2">CBS 4856</strain>
    </source>
</reference>
<keyword evidence="3" id="KW-1185">Reference proteome</keyword>
<feature type="domain" description="Bul1 C-terminal" evidence="1">
    <location>
        <begin position="284"/>
        <end position="367"/>
    </location>
</feature>
<accession>A0A642V2P3</accession>
<evidence type="ECO:0000259" key="1">
    <source>
        <dbReference type="Pfam" id="PF04426"/>
    </source>
</evidence>
<dbReference type="Proteomes" id="UP000761534">
    <property type="component" value="Unassembled WGS sequence"/>
</dbReference>
<dbReference type="Gene3D" id="2.60.40.640">
    <property type="match status" value="1"/>
</dbReference>
<name>A0A642V2P3_9ASCO</name>
<dbReference type="VEuPathDB" id="FungiDB:TRICI_003842"/>
<sequence>MQGVKMAAIHEQPPPYEDVSPPEYADNFTVQRRHNTRKSDEIKCILADTYGAHTLGDLISGNVVVCPITDVEVDCILIDFVLVESCIMTAGKVLPRTIKKVSISHHKVPTDSLQGGVLHEGLEYTFPFSILIPYALPMSACRSEAHSDLHSMLPASIGAPYNNRVDRKQLDDLPDVPARLTYGLRVRLAKNDQKIKEYFKVLKFSPTYPIDEYATHYQGNYQTTKGIKTSPFQAHDSGQLSLEAPQPMVLGLTGGSNLTDLVLNLKFQTMKKNQVPMIRRLNYKVISRLTVTPPKIAPTSLRPQVETLSSQSFDTKKVDWEQRGSNYVSQVHVPILLPEDQRRKLTPTFATCMVSREYEIVVQIQAGSRANPKKNIEICVPLILVSNKGMDRRTSMESISFIDSSQESLNLETQKYCSIDSTTN</sequence>
<dbReference type="AlphaFoldDB" id="A0A642V2P3"/>
<proteinExistence type="predicted"/>
<dbReference type="Pfam" id="PF04426">
    <property type="entry name" value="Bul1_C"/>
    <property type="match status" value="1"/>
</dbReference>
<evidence type="ECO:0000313" key="3">
    <source>
        <dbReference type="Proteomes" id="UP000761534"/>
    </source>
</evidence>
<dbReference type="EMBL" id="SWFS01000287">
    <property type="protein sequence ID" value="KAA8911357.1"/>
    <property type="molecule type" value="Genomic_DNA"/>
</dbReference>
<comment type="caution">
    <text evidence="2">The sequence shown here is derived from an EMBL/GenBank/DDBJ whole genome shotgun (WGS) entry which is preliminary data.</text>
</comment>
<dbReference type="InterPro" id="IPR022794">
    <property type="entry name" value="Bul1_C"/>
</dbReference>